<gene>
    <name evidence="2" type="ORF">AVEN_72136_1</name>
</gene>
<dbReference type="EMBL" id="BGPR01003578">
    <property type="protein sequence ID" value="GBM89837.1"/>
    <property type="molecule type" value="Genomic_DNA"/>
</dbReference>
<keyword evidence="3" id="KW-1185">Reference proteome</keyword>
<feature type="region of interest" description="Disordered" evidence="1">
    <location>
        <begin position="60"/>
        <end position="99"/>
    </location>
</feature>
<evidence type="ECO:0000256" key="1">
    <source>
        <dbReference type="SAM" id="MobiDB-lite"/>
    </source>
</evidence>
<proteinExistence type="predicted"/>
<comment type="caution">
    <text evidence="2">The sequence shown here is derived from an EMBL/GenBank/DDBJ whole genome shotgun (WGS) entry which is preliminary data.</text>
</comment>
<protein>
    <submittedName>
        <fullName evidence="2">Uncharacterized protein</fullName>
    </submittedName>
</protein>
<accession>A0A4Y2JIN6</accession>
<reference evidence="2 3" key="1">
    <citation type="journal article" date="2019" name="Sci. Rep.">
        <title>Orb-weaving spider Araneus ventricosus genome elucidates the spidroin gene catalogue.</title>
        <authorList>
            <person name="Kono N."/>
            <person name="Nakamura H."/>
            <person name="Ohtoshi R."/>
            <person name="Moran D.A.P."/>
            <person name="Shinohara A."/>
            <person name="Yoshida Y."/>
            <person name="Fujiwara M."/>
            <person name="Mori M."/>
            <person name="Tomita M."/>
            <person name="Arakawa K."/>
        </authorList>
    </citation>
    <scope>NUCLEOTIDE SEQUENCE [LARGE SCALE GENOMIC DNA]</scope>
</reference>
<organism evidence="2 3">
    <name type="scientific">Araneus ventricosus</name>
    <name type="common">Orbweaver spider</name>
    <name type="synonym">Epeira ventricosa</name>
    <dbReference type="NCBI Taxonomy" id="182803"/>
    <lineage>
        <taxon>Eukaryota</taxon>
        <taxon>Metazoa</taxon>
        <taxon>Ecdysozoa</taxon>
        <taxon>Arthropoda</taxon>
        <taxon>Chelicerata</taxon>
        <taxon>Arachnida</taxon>
        <taxon>Araneae</taxon>
        <taxon>Araneomorphae</taxon>
        <taxon>Entelegynae</taxon>
        <taxon>Araneoidea</taxon>
        <taxon>Araneidae</taxon>
        <taxon>Araneus</taxon>
    </lineage>
</organism>
<dbReference type="Proteomes" id="UP000499080">
    <property type="component" value="Unassembled WGS sequence"/>
</dbReference>
<evidence type="ECO:0000313" key="3">
    <source>
        <dbReference type="Proteomes" id="UP000499080"/>
    </source>
</evidence>
<evidence type="ECO:0000313" key="2">
    <source>
        <dbReference type="EMBL" id="GBM89837.1"/>
    </source>
</evidence>
<sequence>MDGNKQFWSTKTQSHFIQTGIFATRVGKSDRQFKYRWKLAYRNGNAGIQRNSKYNTSCADSNLEPRCEASGTSKDLPTLRPRVEGGNETRNPPRRRRGR</sequence>
<name>A0A4Y2JIN6_ARAVE</name>
<dbReference type="AlphaFoldDB" id="A0A4Y2JIN6"/>